<evidence type="ECO:0008006" key="3">
    <source>
        <dbReference type="Google" id="ProtNLM"/>
    </source>
</evidence>
<accession>A0A1Q5PYC2</accession>
<organism evidence="1 2">
    <name type="scientific">Buchananella hordeovulneris</name>
    <dbReference type="NCBI Taxonomy" id="52770"/>
    <lineage>
        <taxon>Bacteria</taxon>
        <taxon>Bacillati</taxon>
        <taxon>Actinomycetota</taxon>
        <taxon>Actinomycetes</taxon>
        <taxon>Actinomycetales</taxon>
        <taxon>Actinomycetaceae</taxon>
        <taxon>Buchananella</taxon>
    </lineage>
</organism>
<reference evidence="2" key="1">
    <citation type="submission" date="2016-12" db="EMBL/GenBank/DDBJ databases">
        <authorList>
            <person name="Meng X."/>
        </authorList>
    </citation>
    <scope>NUCLEOTIDE SEQUENCE [LARGE SCALE GENOMIC DNA]</scope>
    <source>
        <strain evidence="2">DSM 20732</strain>
    </source>
</reference>
<dbReference type="EMBL" id="MQVS01000002">
    <property type="protein sequence ID" value="OKL52449.1"/>
    <property type="molecule type" value="Genomic_DNA"/>
</dbReference>
<proteinExistence type="predicted"/>
<sequence length="170" mass="17853">MHFAPLLHGSAAHGAIRDGVAIPIGPQHALPLDLLGSGSIRMQALQQLVGNAVAVLGTAGWALTGYGSPFPLHVLSSTDGRPPQAYLHKWRVPTSGIIPGPYGRCTTPLQTLADLCVAGLEATSWARALAVSCVAEQGPAACRTQARQALRGRRPAYLGLQRLDRLLAEL</sequence>
<dbReference type="STRING" id="52770.BSZ40_02995"/>
<comment type="caution">
    <text evidence="1">The sequence shown here is derived from an EMBL/GenBank/DDBJ whole genome shotgun (WGS) entry which is preliminary data.</text>
</comment>
<dbReference type="Proteomes" id="UP000185612">
    <property type="component" value="Unassembled WGS sequence"/>
</dbReference>
<dbReference type="RefSeq" id="WP_073823161.1">
    <property type="nucleotide sequence ID" value="NZ_JAUNKL010000028.1"/>
</dbReference>
<gene>
    <name evidence="1" type="ORF">BSZ40_02995</name>
</gene>
<evidence type="ECO:0000313" key="1">
    <source>
        <dbReference type="EMBL" id="OKL52449.1"/>
    </source>
</evidence>
<evidence type="ECO:0000313" key="2">
    <source>
        <dbReference type="Proteomes" id="UP000185612"/>
    </source>
</evidence>
<keyword evidence="2" id="KW-1185">Reference proteome</keyword>
<protein>
    <recommendedName>
        <fullName evidence="3">AbiEi antitoxin C-terminal domain-containing protein</fullName>
    </recommendedName>
</protein>
<dbReference type="AlphaFoldDB" id="A0A1Q5PYC2"/>
<name>A0A1Q5PYC2_9ACTO</name>